<dbReference type="InterPro" id="IPR001375">
    <property type="entry name" value="Peptidase_S9_cat"/>
</dbReference>
<reference evidence="5 6" key="1">
    <citation type="journal article" date="2015" name="Genome Biol. Evol.">
        <title>Comparative Genomics of a Bacterivorous Green Alga Reveals Evolutionary Causalities and Consequences of Phago-Mixotrophic Mode of Nutrition.</title>
        <authorList>
            <person name="Burns J.A."/>
            <person name="Paasch A."/>
            <person name="Narechania A."/>
            <person name="Kim E."/>
        </authorList>
    </citation>
    <scope>NUCLEOTIDE SEQUENCE [LARGE SCALE GENOMIC DNA]</scope>
    <source>
        <strain evidence="5 6">PLY_AMNH</strain>
    </source>
</reference>
<sequence>MHGQYSHRYQLFIAFLLVASAGTGSSASASSLNTSEANLEQLVTSLNDWLAVGPFPIGKAEVDGDPLSASGWDFRRNASQMLEFFAKEGKPRLHSELVAGGVLRGGGVRRFQARGDGLVQVGDQRGTKGLCSRAADPFVAMAWFRWGIDGDQGVVLTRCGPLCGDGLVQLSYDAQVEWNGLIQAVGGMELLEWQAWLYSAFHLEEECANCLVRCEGVSAFFLDGEPDPIAAEQYFGTHLGASRTLAAGKHFVAVRMRAKHQGRLRCQVLAQPLRMTATLHLQPDWLLPPSGESHAGSGEAPPPSDPAGFLGGAAPLSIILTNRAADRWLVGVRAEVRSSGGVRLADPDSQPRWTDLAPGQVTSFPVVVEAGAGRKRKGKVGRSDDCPKPTKVVVRASVATAASGEPVAVEQQEQVEATVTVTWRCRRRGQSLLFTFLDADGSVQHAGVVHPPVGACQGPLPASQTAQQRVSCPVLLTLHGTGISASDSADAYKMKHRGHDEYTFGNAHGWTLAPSRHGAHNWEAGPGRLHALSALQALARASAESYPSEACDPLRVLVAGHSMGGHGALLFALSSPDRALALNTNAGWLRKDSYGDSNTLWKHDLGVARTDPMLRALLEAAEAETATDSLASNLIGVPTLLRVGARDTTVHPYYLRKFARLLSEEGQAVRLVEVPEKEHWWWDSQESNDGGVVNDAQLRDFFARHMQAPKPLTPPTAFSLTVFNPAASEGKGGLRIVQQVARMRRSTVRVRQLAEPPGRWEVFTSNVKRMQIGRRALVIVLTMIVDGHLVEWAEPPGDASELELCLQETQGAASGWSACPQLRPYERTPDTAGPMRQALEQPFRIVVGTKGGSEMTEALERSAVYVANLLHMTGHARAPVIRDDSEEKSAPFEGPGWKAYGRGDFGDDVYRSHNVGNPNEDGNKRHGKATLPTLKNPKNGLRKPRSQSCNDLSSLIEDTPKHVDRRPGHAVPVDEQLAQHVQRLKRHANKPAMDAPSTRVILPPMEEADEQPPPSYSMITFNFGGQQASPQKQVLSPIRRRRLNSDRNPPLRAEASDITSMRTHAKEDACRGGLKSSASEANLTHLTFDDALNDVTSQNPDPMKHSRHNSLPSMKKRIGFDSLSRAAKNGETHDLPNV</sequence>
<dbReference type="PANTHER" id="PTHR43037:SF4">
    <property type="entry name" value="PEPTIDASE S9 PROLYL OLIGOPEPTIDASE CATALYTIC DOMAIN-CONTAINING PROTEIN"/>
    <property type="match status" value="1"/>
</dbReference>
<evidence type="ECO:0000256" key="1">
    <source>
        <dbReference type="ARBA" id="ARBA00022729"/>
    </source>
</evidence>
<dbReference type="Gene3D" id="3.40.50.1820">
    <property type="entry name" value="alpha/beta hydrolase"/>
    <property type="match status" value="1"/>
</dbReference>
<evidence type="ECO:0000256" key="2">
    <source>
        <dbReference type="SAM" id="MobiDB-lite"/>
    </source>
</evidence>
<feature type="chain" id="PRO_5042167154" description="Peptidase S9 prolyl oligopeptidase catalytic domain-containing protein" evidence="3">
    <location>
        <begin position="27"/>
        <end position="1138"/>
    </location>
</feature>
<protein>
    <recommendedName>
        <fullName evidence="4">Peptidase S9 prolyl oligopeptidase catalytic domain-containing protein</fullName>
    </recommendedName>
</protein>
<organism evidence="5 6">
    <name type="scientific">Cymbomonas tetramitiformis</name>
    <dbReference type="NCBI Taxonomy" id="36881"/>
    <lineage>
        <taxon>Eukaryota</taxon>
        <taxon>Viridiplantae</taxon>
        <taxon>Chlorophyta</taxon>
        <taxon>Pyramimonadophyceae</taxon>
        <taxon>Pyramimonadales</taxon>
        <taxon>Pyramimonadaceae</taxon>
        <taxon>Cymbomonas</taxon>
    </lineage>
</organism>
<dbReference type="InterPro" id="IPR029058">
    <property type="entry name" value="AB_hydrolase_fold"/>
</dbReference>
<dbReference type="SUPFAM" id="SSF53474">
    <property type="entry name" value="alpha/beta-Hydrolases"/>
    <property type="match status" value="1"/>
</dbReference>
<evidence type="ECO:0000259" key="4">
    <source>
        <dbReference type="Pfam" id="PF00326"/>
    </source>
</evidence>
<evidence type="ECO:0000313" key="6">
    <source>
        <dbReference type="Proteomes" id="UP001190700"/>
    </source>
</evidence>
<dbReference type="PANTHER" id="PTHR43037">
    <property type="entry name" value="UNNAMED PRODUCT-RELATED"/>
    <property type="match status" value="1"/>
</dbReference>
<dbReference type="Proteomes" id="UP001190700">
    <property type="component" value="Unassembled WGS sequence"/>
</dbReference>
<feature type="signal peptide" evidence="3">
    <location>
        <begin position="1"/>
        <end position="26"/>
    </location>
</feature>
<gene>
    <name evidence="5" type="ORF">CYMTET_39286</name>
</gene>
<feature type="domain" description="Peptidase S9 prolyl oligopeptidase catalytic" evidence="4">
    <location>
        <begin position="550"/>
        <end position="706"/>
    </location>
</feature>
<dbReference type="Pfam" id="PF00326">
    <property type="entry name" value="Peptidase_S9"/>
    <property type="match status" value="1"/>
</dbReference>
<keyword evidence="6" id="KW-1185">Reference proteome</keyword>
<dbReference type="GO" id="GO:0008236">
    <property type="term" value="F:serine-type peptidase activity"/>
    <property type="evidence" value="ECO:0007669"/>
    <property type="project" value="InterPro"/>
</dbReference>
<evidence type="ECO:0000256" key="3">
    <source>
        <dbReference type="SAM" id="SignalP"/>
    </source>
</evidence>
<dbReference type="GO" id="GO:0006508">
    <property type="term" value="P:proteolysis"/>
    <property type="evidence" value="ECO:0007669"/>
    <property type="project" value="InterPro"/>
</dbReference>
<feature type="region of interest" description="Disordered" evidence="2">
    <location>
        <begin position="288"/>
        <end position="308"/>
    </location>
</feature>
<dbReference type="AlphaFoldDB" id="A0AAE0CBJ5"/>
<dbReference type="EMBL" id="LGRX02026081">
    <property type="protein sequence ID" value="KAK3251373.1"/>
    <property type="molecule type" value="Genomic_DNA"/>
</dbReference>
<accession>A0AAE0CBJ5</accession>
<keyword evidence="1 3" id="KW-0732">Signal</keyword>
<feature type="region of interest" description="Disordered" evidence="2">
    <location>
        <begin position="912"/>
        <end position="950"/>
    </location>
</feature>
<evidence type="ECO:0000313" key="5">
    <source>
        <dbReference type="EMBL" id="KAK3251373.1"/>
    </source>
</evidence>
<dbReference type="InterPro" id="IPR050955">
    <property type="entry name" value="Plant_Biomass_Hydrol_Est"/>
</dbReference>
<name>A0AAE0CBJ5_9CHLO</name>
<proteinExistence type="predicted"/>
<comment type="caution">
    <text evidence="5">The sequence shown here is derived from an EMBL/GenBank/DDBJ whole genome shotgun (WGS) entry which is preliminary data.</text>
</comment>
<feature type="region of interest" description="Disordered" evidence="2">
    <location>
        <begin position="1092"/>
        <end position="1115"/>
    </location>
</feature>